<dbReference type="EMBL" id="JARJCW010000103">
    <property type="protein sequence ID" value="KAJ7193946.1"/>
    <property type="molecule type" value="Genomic_DNA"/>
</dbReference>
<evidence type="ECO:0000313" key="1">
    <source>
        <dbReference type="EMBL" id="KAJ7193946.1"/>
    </source>
</evidence>
<reference evidence="1" key="1">
    <citation type="submission" date="2023-03" db="EMBL/GenBank/DDBJ databases">
        <title>Massive genome expansion in bonnet fungi (Mycena s.s.) driven by repeated elements and novel gene families across ecological guilds.</title>
        <authorList>
            <consortium name="Lawrence Berkeley National Laboratory"/>
            <person name="Harder C.B."/>
            <person name="Miyauchi S."/>
            <person name="Viragh M."/>
            <person name="Kuo A."/>
            <person name="Thoen E."/>
            <person name="Andreopoulos B."/>
            <person name="Lu D."/>
            <person name="Skrede I."/>
            <person name="Drula E."/>
            <person name="Henrissat B."/>
            <person name="Morin E."/>
            <person name="Kohler A."/>
            <person name="Barry K."/>
            <person name="LaButti K."/>
            <person name="Morin E."/>
            <person name="Salamov A."/>
            <person name="Lipzen A."/>
            <person name="Mereny Z."/>
            <person name="Hegedus B."/>
            <person name="Baldrian P."/>
            <person name="Stursova M."/>
            <person name="Weitz H."/>
            <person name="Taylor A."/>
            <person name="Grigoriev I.V."/>
            <person name="Nagy L.G."/>
            <person name="Martin F."/>
            <person name="Kauserud H."/>
        </authorList>
    </citation>
    <scope>NUCLEOTIDE SEQUENCE</scope>
    <source>
        <strain evidence="1">9144</strain>
    </source>
</reference>
<comment type="caution">
    <text evidence="1">The sequence shown here is derived from an EMBL/GenBank/DDBJ whole genome shotgun (WGS) entry which is preliminary data.</text>
</comment>
<keyword evidence="2" id="KW-1185">Reference proteome</keyword>
<sequence>MYMVLILSNLTLVVRRHSLSRITTARPCRFLPFFLPQFLNLTLPPHSDFNVHDFNEPLTLASLYCSPNFLYRLRCVAAL</sequence>
<organism evidence="1 2">
    <name type="scientific">Mycena pura</name>
    <dbReference type="NCBI Taxonomy" id="153505"/>
    <lineage>
        <taxon>Eukaryota</taxon>
        <taxon>Fungi</taxon>
        <taxon>Dikarya</taxon>
        <taxon>Basidiomycota</taxon>
        <taxon>Agaricomycotina</taxon>
        <taxon>Agaricomycetes</taxon>
        <taxon>Agaricomycetidae</taxon>
        <taxon>Agaricales</taxon>
        <taxon>Marasmiineae</taxon>
        <taxon>Mycenaceae</taxon>
        <taxon>Mycena</taxon>
    </lineage>
</organism>
<protein>
    <submittedName>
        <fullName evidence="1">Uncharacterized protein</fullName>
    </submittedName>
</protein>
<gene>
    <name evidence="1" type="ORF">GGX14DRAFT_576798</name>
</gene>
<evidence type="ECO:0000313" key="2">
    <source>
        <dbReference type="Proteomes" id="UP001219525"/>
    </source>
</evidence>
<dbReference type="Proteomes" id="UP001219525">
    <property type="component" value="Unassembled WGS sequence"/>
</dbReference>
<name>A0AAD6UT92_9AGAR</name>
<proteinExistence type="predicted"/>
<accession>A0AAD6UT92</accession>
<dbReference type="AlphaFoldDB" id="A0AAD6UT92"/>